<feature type="site" description="Transition state stabilizer" evidence="11">
    <location>
        <position position="28"/>
    </location>
</feature>
<dbReference type="PANTHER" id="PTHR10457">
    <property type="entry name" value="MEVALONATE KINASE/GALACTOKINASE"/>
    <property type="match status" value="1"/>
</dbReference>
<dbReference type="Pfam" id="PF08544">
    <property type="entry name" value="GHMP_kinases_C"/>
    <property type="match status" value="1"/>
</dbReference>
<evidence type="ECO:0000259" key="15">
    <source>
        <dbReference type="Pfam" id="PF10509"/>
    </source>
</evidence>
<dbReference type="GO" id="GO:0004335">
    <property type="term" value="F:galactokinase activity"/>
    <property type="evidence" value="ECO:0007669"/>
    <property type="project" value="UniProtKB-UniRule"/>
</dbReference>
<dbReference type="HAMAP" id="MF_00246">
    <property type="entry name" value="Galactokinase"/>
    <property type="match status" value="1"/>
</dbReference>
<keyword evidence="2 11" id="KW-0963">Cytoplasm</keyword>
<feature type="binding site" evidence="11">
    <location>
        <position position="159"/>
    </location>
    <ligand>
        <name>Mg(2+)</name>
        <dbReference type="ChEBI" id="CHEBI:18420"/>
    </ligand>
</feature>
<keyword evidence="17" id="KW-1185">Reference proteome</keyword>
<feature type="binding site" evidence="11">
    <location>
        <position position="68"/>
    </location>
    <ligand>
        <name>ATP</name>
        <dbReference type="ChEBI" id="CHEBI:30616"/>
    </ligand>
</feature>
<evidence type="ECO:0000256" key="5">
    <source>
        <dbReference type="ARBA" id="ARBA00022741"/>
    </source>
</evidence>
<keyword evidence="9 11" id="KW-0299">Galactose metabolism</keyword>
<comment type="function">
    <text evidence="11">Catalyzes the transfer of the gamma-phosphate of ATP to D-galactose to form alpha-D-galactose-1-phosphate (Gal-1-P).</text>
</comment>
<evidence type="ECO:0000256" key="12">
    <source>
        <dbReference type="NCBIfam" id="TIGR00131"/>
    </source>
</evidence>
<feature type="domain" description="Galactokinase N-terminal" evidence="15">
    <location>
        <begin position="11"/>
        <end position="57"/>
    </location>
</feature>
<dbReference type="RefSeq" id="WP_142453474.1">
    <property type="nucleotide sequence ID" value="NZ_FXTP01000003.1"/>
</dbReference>
<dbReference type="FunFam" id="3.30.230.10:FF:000017">
    <property type="entry name" value="Galactokinase"/>
    <property type="match status" value="1"/>
</dbReference>
<feature type="active site" description="Proton acceptor" evidence="11">
    <location>
        <position position="171"/>
    </location>
</feature>
<feature type="binding site" evidence="11">
    <location>
        <position position="221"/>
    </location>
    <ligand>
        <name>substrate</name>
    </ligand>
</feature>
<dbReference type="InterPro" id="IPR006204">
    <property type="entry name" value="GHMP_kinase_N_dom"/>
</dbReference>
<evidence type="ECO:0000256" key="8">
    <source>
        <dbReference type="ARBA" id="ARBA00022842"/>
    </source>
</evidence>
<dbReference type="AlphaFoldDB" id="A0A521BS72"/>
<evidence type="ECO:0000256" key="10">
    <source>
        <dbReference type="ARBA" id="ARBA00023277"/>
    </source>
</evidence>
<sequence length="393" mass="43969">MTDLIKKIKSRFKERFNEEPVLIQSPGRVNLIGEHTDYNDGFVLPAAIQKVILLGIAKNGIGKIRAYSEDMDEAVELDLNNLQKSDKHWANYIKGAVSEVMKAGHKPKGFDVVFGGDIPIGAGLSSSAALEGAVLVGLEKLFSLGLDRKRMAKIGQLTEHNHVGVNCGIMDQFINLHGEANKVLKLDCRSLEYELYPFIRDDIKIVLCDSKVSHNLADSEYNVRRSQCEEGVEVMKNYKPEIKNLRDVDLELLNAHKDEMEEVVYRRCKYVLEENERVHAACRDLENNDFEAFGKRMFASHDGLSNDYEVSCEELDVLVDIAKNQPGLLGARMMGGGFGGCTINLVEEQHVEAFTDAIKEQYKARTGKDTEIYITQINGGTQVLQGDEADIKK</sequence>
<accession>A0A521BS72</accession>
<dbReference type="Gene3D" id="3.30.70.890">
    <property type="entry name" value="GHMP kinase, C-terminal domain"/>
    <property type="match status" value="1"/>
</dbReference>
<feature type="binding site" evidence="11">
    <location>
        <begin position="34"/>
        <end position="37"/>
    </location>
    <ligand>
        <name>substrate</name>
    </ligand>
</feature>
<evidence type="ECO:0000256" key="2">
    <source>
        <dbReference type="ARBA" id="ARBA00022490"/>
    </source>
</evidence>
<dbReference type="InterPro" id="IPR006203">
    <property type="entry name" value="GHMP_knse_ATP-bd_CS"/>
</dbReference>
<evidence type="ECO:0000256" key="7">
    <source>
        <dbReference type="ARBA" id="ARBA00022840"/>
    </source>
</evidence>
<dbReference type="Gene3D" id="3.30.230.10">
    <property type="match status" value="1"/>
</dbReference>
<comment type="pathway">
    <text evidence="11">Carbohydrate metabolism; galactose metabolism.</text>
</comment>
<evidence type="ECO:0000256" key="3">
    <source>
        <dbReference type="ARBA" id="ARBA00022679"/>
    </source>
</evidence>
<keyword evidence="10 11" id="KW-0119">Carbohydrate metabolism</keyword>
<dbReference type="InterPro" id="IPR022963">
    <property type="entry name" value="Galactokinase_bac"/>
</dbReference>
<dbReference type="PANTHER" id="PTHR10457:SF7">
    <property type="entry name" value="GALACTOKINASE-RELATED"/>
    <property type="match status" value="1"/>
</dbReference>
<dbReference type="SUPFAM" id="SSF54211">
    <property type="entry name" value="Ribosomal protein S5 domain 2-like"/>
    <property type="match status" value="1"/>
</dbReference>
<dbReference type="PRINTS" id="PR00959">
    <property type="entry name" value="MEVGALKINASE"/>
</dbReference>
<feature type="binding site" evidence="11">
    <location>
        <position position="127"/>
    </location>
    <ligand>
        <name>Mg(2+)</name>
        <dbReference type="ChEBI" id="CHEBI:18420"/>
    </ligand>
</feature>
<keyword evidence="6 11" id="KW-0418">Kinase</keyword>
<dbReference type="PRINTS" id="PR00473">
    <property type="entry name" value="GALCTOKINASE"/>
</dbReference>
<evidence type="ECO:0000313" key="17">
    <source>
        <dbReference type="Proteomes" id="UP000317557"/>
    </source>
</evidence>
<dbReference type="OrthoDB" id="250531at2"/>
<evidence type="ECO:0000256" key="1">
    <source>
        <dbReference type="ARBA" id="ARBA00006566"/>
    </source>
</evidence>
<dbReference type="GO" id="GO:0006012">
    <property type="term" value="P:galactose metabolic process"/>
    <property type="evidence" value="ECO:0007669"/>
    <property type="project" value="UniProtKB-UniRule"/>
</dbReference>
<evidence type="ECO:0000313" key="16">
    <source>
        <dbReference type="EMBL" id="SMO50026.1"/>
    </source>
</evidence>
<gene>
    <name evidence="11" type="primary">galK</name>
    <name evidence="16" type="ORF">SAMN06265219_10338</name>
</gene>
<dbReference type="InterPro" id="IPR014721">
    <property type="entry name" value="Ribsml_uS5_D2-typ_fold_subgr"/>
</dbReference>
<comment type="catalytic activity">
    <reaction evidence="11">
        <text>alpha-D-galactose + ATP = alpha-D-galactose 1-phosphate + ADP + H(+)</text>
        <dbReference type="Rhea" id="RHEA:13553"/>
        <dbReference type="ChEBI" id="CHEBI:15378"/>
        <dbReference type="ChEBI" id="CHEBI:28061"/>
        <dbReference type="ChEBI" id="CHEBI:30616"/>
        <dbReference type="ChEBI" id="CHEBI:58336"/>
        <dbReference type="ChEBI" id="CHEBI:456216"/>
        <dbReference type="EC" id="2.7.1.6"/>
    </reaction>
</comment>
<dbReference type="InterPro" id="IPR019539">
    <property type="entry name" value="GalKase_N"/>
</dbReference>
<evidence type="ECO:0000259" key="13">
    <source>
        <dbReference type="Pfam" id="PF00288"/>
    </source>
</evidence>
<dbReference type="InterPro" id="IPR013750">
    <property type="entry name" value="GHMP_kinase_C_dom"/>
</dbReference>
<keyword evidence="5 11" id="KW-0547">Nucleotide-binding</keyword>
<reference evidence="16 17" key="1">
    <citation type="submission" date="2017-05" db="EMBL/GenBank/DDBJ databases">
        <authorList>
            <person name="Varghese N."/>
            <person name="Submissions S."/>
        </authorList>
    </citation>
    <scope>NUCLEOTIDE SEQUENCE [LARGE SCALE GENOMIC DNA]</scope>
    <source>
        <strain evidence="16 17">DSM 21985</strain>
    </source>
</reference>
<dbReference type="NCBIfam" id="TIGR00131">
    <property type="entry name" value="gal_kin"/>
    <property type="match status" value="1"/>
</dbReference>
<dbReference type="PIRSF" id="PIRSF000530">
    <property type="entry name" value="Galactokinase"/>
    <property type="match status" value="1"/>
</dbReference>
<dbReference type="GO" id="GO:0005524">
    <property type="term" value="F:ATP binding"/>
    <property type="evidence" value="ECO:0007669"/>
    <property type="project" value="UniProtKB-UniRule"/>
</dbReference>
<evidence type="ECO:0000256" key="9">
    <source>
        <dbReference type="ARBA" id="ARBA00023144"/>
    </source>
</evidence>
<dbReference type="InterPro" id="IPR006206">
    <property type="entry name" value="Mevalonate/galactokinase"/>
</dbReference>
<dbReference type="EMBL" id="FXTP01000003">
    <property type="protein sequence ID" value="SMO50026.1"/>
    <property type="molecule type" value="Genomic_DNA"/>
</dbReference>
<feature type="domain" description="GHMP kinase C-terminal" evidence="14">
    <location>
        <begin position="284"/>
        <end position="363"/>
    </location>
</feature>
<dbReference type="InterPro" id="IPR000705">
    <property type="entry name" value="Galactokinase"/>
</dbReference>
<keyword evidence="8 11" id="KW-0460">Magnesium</keyword>
<keyword evidence="3 11" id="KW-0808">Transferase</keyword>
<evidence type="ECO:0000256" key="4">
    <source>
        <dbReference type="ARBA" id="ARBA00022723"/>
    </source>
</evidence>
<dbReference type="SUPFAM" id="SSF55060">
    <property type="entry name" value="GHMP Kinase, C-terminal domain"/>
    <property type="match status" value="1"/>
</dbReference>
<dbReference type="InterPro" id="IPR036554">
    <property type="entry name" value="GHMP_kinase_C_sf"/>
</dbReference>
<dbReference type="Pfam" id="PF00288">
    <property type="entry name" value="GHMP_kinases_N"/>
    <property type="match status" value="1"/>
</dbReference>
<dbReference type="NCBIfam" id="NF003705">
    <property type="entry name" value="PRK05322.1"/>
    <property type="match status" value="1"/>
</dbReference>
<dbReference type="UniPathway" id="UPA00214"/>
<dbReference type="Pfam" id="PF10509">
    <property type="entry name" value="GalKase_gal_bdg"/>
    <property type="match status" value="1"/>
</dbReference>
<feature type="binding site" evidence="11">
    <location>
        <begin position="121"/>
        <end position="127"/>
    </location>
    <ligand>
        <name>ATP</name>
        <dbReference type="ChEBI" id="CHEBI:30616"/>
    </ligand>
</feature>
<comment type="subcellular location">
    <subcellularLocation>
        <location evidence="11">Cytoplasm</location>
    </subcellularLocation>
</comment>
<dbReference type="InterPro" id="IPR019741">
    <property type="entry name" value="Galactokinase_CS"/>
</dbReference>
<feature type="domain" description="GHMP kinase N-terminal" evidence="13">
    <location>
        <begin position="91"/>
        <end position="178"/>
    </location>
</feature>
<evidence type="ECO:0000256" key="11">
    <source>
        <dbReference type="HAMAP-Rule" id="MF_00246"/>
    </source>
</evidence>
<comment type="similarity">
    <text evidence="1 11">Belongs to the GHMP kinase family. GalK subfamily.</text>
</comment>
<organism evidence="16 17">
    <name type="scientific">Gracilimonas mengyeensis</name>
    <dbReference type="NCBI Taxonomy" id="1302730"/>
    <lineage>
        <taxon>Bacteria</taxon>
        <taxon>Pseudomonadati</taxon>
        <taxon>Balneolota</taxon>
        <taxon>Balneolia</taxon>
        <taxon>Balneolales</taxon>
        <taxon>Balneolaceae</taxon>
        <taxon>Gracilimonas</taxon>
    </lineage>
</organism>
<proteinExistence type="inferred from homology"/>
<dbReference type="GO" id="GO:0000287">
    <property type="term" value="F:magnesium ion binding"/>
    <property type="evidence" value="ECO:0007669"/>
    <property type="project" value="UniProtKB-UniRule"/>
</dbReference>
<keyword evidence="4 11" id="KW-0479">Metal-binding</keyword>
<dbReference type="GO" id="GO:0005829">
    <property type="term" value="C:cytosol"/>
    <property type="evidence" value="ECO:0007669"/>
    <property type="project" value="TreeGrafter"/>
</dbReference>
<evidence type="ECO:0000256" key="6">
    <source>
        <dbReference type="ARBA" id="ARBA00022777"/>
    </source>
</evidence>
<dbReference type="InterPro" id="IPR020568">
    <property type="entry name" value="Ribosomal_Su5_D2-typ_SF"/>
</dbReference>
<protein>
    <recommendedName>
        <fullName evidence="11 12">Galactokinase</fullName>
        <ecNumber evidence="11 12">2.7.1.6</ecNumber>
    </recommendedName>
    <alternativeName>
        <fullName evidence="11">Galactose kinase</fullName>
    </alternativeName>
</protein>
<dbReference type="PROSITE" id="PS00106">
    <property type="entry name" value="GALACTOKINASE"/>
    <property type="match status" value="1"/>
</dbReference>
<dbReference type="Proteomes" id="UP000317557">
    <property type="component" value="Unassembled WGS sequence"/>
</dbReference>
<dbReference type="EC" id="2.7.1.6" evidence="11 12"/>
<evidence type="ECO:0000259" key="14">
    <source>
        <dbReference type="Pfam" id="PF08544"/>
    </source>
</evidence>
<dbReference type="PROSITE" id="PS00627">
    <property type="entry name" value="GHMP_KINASES_ATP"/>
    <property type="match status" value="1"/>
</dbReference>
<name>A0A521BS72_9BACT</name>
<keyword evidence="7 11" id="KW-0067">ATP-binding</keyword>
<dbReference type="FunFam" id="3.30.70.890:FF:000001">
    <property type="entry name" value="Galactokinase"/>
    <property type="match status" value="1"/>
</dbReference>